<dbReference type="Gene3D" id="3.90.550.10">
    <property type="entry name" value="Spore Coat Polysaccharide Biosynthesis Protein SpsA, Chain A"/>
    <property type="match status" value="1"/>
</dbReference>
<dbReference type="EMBL" id="LPWD01000368">
    <property type="protein sequence ID" value="ODS02224.1"/>
    <property type="molecule type" value="Genomic_DNA"/>
</dbReference>
<evidence type="ECO:0000259" key="1">
    <source>
        <dbReference type="Pfam" id="PF00535"/>
    </source>
</evidence>
<dbReference type="InterPro" id="IPR001173">
    <property type="entry name" value="Glyco_trans_2-like"/>
</dbReference>
<dbReference type="AlphaFoldDB" id="A0A1E3W8T5"/>
<feature type="domain" description="Glycosyltransferase 2-like" evidence="1">
    <location>
        <begin position="6"/>
        <end position="116"/>
    </location>
</feature>
<name>A0A1E3W8T5_9HYPH</name>
<gene>
    <name evidence="2" type="ORF">AUC71_01990</name>
</gene>
<keyword evidence="3" id="KW-1185">Reference proteome</keyword>
<dbReference type="SUPFAM" id="SSF53448">
    <property type="entry name" value="Nucleotide-diphospho-sugar transferases"/>
    <property type="match status" value="1"/>
</dbReference>
<dbReference type="InterPro" id="IPR029044">
    <property type="entry name" value="Nucleotide-diphossugar_trans"/>
</dbReference>
<sequence>MALRFSIITPTFNRRDMLVEALDSVARQDWPEIEHIIVDGGSTDGTLDLVGGRPELRLIGGPDQGVYDALNKGISAATGEIVCFLNSDDMFEPGALSAAAAGFSNAPDCDSVCGAARLTAVGEAIEVYDREEDKRLTSRGLRCSAPR</sequence>
<reference evidence="2 3" key="1">
    <citation type="journal article" date="2016" name="Environ. Microbiol.">
        <title>New Methyloceanibacter diversity from North Sea sediments includes methanotroph containing solely the soluble methane monooxygenase.</title>
        <authorList>
            <person name="Vekeman B."/>
            <person name="Kerckhof F.M."/>
            <person name="Cremers G."/>
            <person name="de Vos P."/>
            <person name="Vandamme P."/>
            <person name="Boon N."/>
            <person name="Op den Camp H.J."/>
            <person name="Heylen K."/>
        </authorList>
    </citation>
    <scope>NUCLEOTIDE SEQUENCE [LARGE SCALE GENOMIC DNA]</scope>
    <source>
        <strain evidence="2 3">R-67177</strain>
    </source>
</reference>
<organism evidence="2 3">
    <name type="scientific">Methyloceanibacter marginalis</name>
    <dbReference type="NCBI Taxonomy" id="1774971"/>
    <lineage>
        <taxon>Bacteria</taxon>
        <taxon>Pseudomonadati</taxon>
        <taxon>Pseudomonadota</taxon>
        <taxon>Alphaproteobacteria</taxon>
        <taxon>Hyphomicrobiales</taxon>
        <taxon>Hyphomicrobiaceae</taxon>
        <taxon>Methyloceanibacter</taxon>
    </lineage>
</organism>
<dbReference type="PANTHER" id="PTHR22916">
    <property type="entry name" value="GLYCOSYLTRANSFERASE"/>
    <property type="match status" value="1"/>
</dbReference>
<proteinExistence type="predicted"/>
<comment type="caution">
    <text evidence="2">The sequence shown here is derived from an EMBL/GenBank/DDBJ whole genome shotgun (WGS) entry which is preliminary data.</text>
</comment>
<accession>A0A1E3W8T5</accession>
<dbReference type="Pfam" id="PF00535">
    <property type="entry name" value="Glycos_transf_2"/>
    <property type="match status" value="1"/>
</dbReference>
<dbReference type="Proteomes" id="UP000095042">
    <property type="component" value="Unassembled WGS sequence"/>
</dbReference>
<evidence type="ECO:0000313" key="2">
    <source>
        <dbReference type="EMBL" id="ODS02224.1"/>
    </source>
</evidence>
<dbReference type="GO" id="GO:0016758">
    <property type="term" value="F:hexosyltransferase activity"/>
    <property type="evidence" value="ECO:0007669"/>
    <property type="project" value="UniProtKB-ARBA"/>
</dbReference>
<evidence type="ECO:0000313" key="3">
    <source>
        <dbReference type="Proteomes" id="UP000095042"/>
    </source>
</evidence>
<protein>
    <recommendedName>
        <fullName evidence="1">Glycosyltransferase 2-like domain-containing protein</fullName>
    </recommendedName>
</protein>
<dbReference type="PANTHER" id="PTHR22916:SF3">
    <property type="entry name" value="UDP-GLCNAC:BETAGAL BETA-1,3-N-ACETYLGLUCOSAMINYLTRANSFERASE-LIKE PROTEIN 1"/>
    <property type="match status" value="1"/>
</dbReference>
<dbReference type="RefSeq" id="WP_069624580.1">
    <property type="nucleotide sequence ID" value="NZ_LPWD01000368.1"/>
</dbReference>